<name>A0A9W8V8V1_9HYPO</name>
<dbReference type="EMBL" id="JAOQAZ010000033">
    <property type="protein sequence ID" value="KAJ4249414.1"/>
    <property type="molecule type" value="Genomic_DNA"/>
</dbReference>
<dbReference type="OrthoDB" id="5104677at2759"/>
<reference evidence="1" key="1">
    <citation type="submission" date="2022-09" db="EMBL/GenBank/DDBJ databases">
        <title>Fusarium specimens isolated from Avocado Roots.</title>
        <authorList>
            <person name="Stajich J."/>
            <person name="Roper C."/>
            <person name="Heimlech-Rivalta G."/>
        </authorList>
    </citation>
    <scope>NUCLEOTIDE SEQUENCE</scope>
    <source>
        <strain evidence="1">CF00136</strain>
    </source>
</reference>
<dbReference type="Proteomes" id="UP001152049">
    <property type="component" value="Unassembled WGS sequence"/>
</dbReference>
<proteinExistence type="predicted"/>
<evidence type="ECO:0000313" key="2">
    <source>
        <dbReference type="Proteomes" id="UP001152049"/>
    </source>
</evidence>
<sequence length="283" mass="31510">MLWPASLSEPSIKKLEELTNCQTQDCTSHQSLDLIKLAHLDKPTRIGVYAVNSLEHLPSAYSPPLQKRINAYKFITDFNSDEAPKINLLEQVSGLQNIINGGGNLVDRFANTFASLGFVNKPPITRIYPLDGEVRAGVSKVSPDVANPDPFDREEAGAETNTMSDHFLAGFALRNLSLDIHNARDALRKSKRGRISKSLHASSFIFLEENPDKCPHLIEYVKYLKNGEALDTTEFQTFRDWLRTLYQDCLLQEEGIVGARPARAGGTLARLSLKPDLVFVDEA</sequence>
<keyword evidence="2" id="KW-1185">Reference proteome</keyword>
<protein>
    <submittedName>
        <fullName evidence="1">Uncharacterized protein</fullName>
    </submittedName>
</protein>
<comment type="caution">
    <text evidence="1">The sequence shown here is derived from an EMBL/GenBank/DDBJ whole genome shotgun (WGS) entry which is preliminary data.</text>
</comment>
<evidence type="ECO:0000313" key="1">
    <source>
        <dbReference type="EMBL" id="KAJ4249414.1"/>
    </source>
</evidence>
<organism evidence="1 2">
    <name type="scientific">Fusarium torreyae</name>
    <dbReference type="NCBI Taxonomy" id="1237075"/>
    <lineage>
        <taxon>Eukaryota</taxon>
        <taxon>Fungi</taxon>
        <taxon>Dikarya</taxon>
        <taxon>Ascomycota</taxon>
        <taxon>Pezizomycotina</taxon>
        <taxon>Sordariomycetes</taxon>
        <taxon>Hypocreomycetidae</taxon>
        <taxon>Hypocreales</taxon>
        <taxon>Nectriaceae</taxon>
        <taxon>Fusarium</taxon>
    </lineage>
</organism>
<accession>A0A9W8V8V1</accession>
<dbReference type="AlphaFoldDB" id="A0A9W8V8V1"/>
<gene>
    <name evidence="1" type="ORF">NW762_012265</name>
</gene>